<keyword evidence="9" id="KW-1185">Reference proteome</keyword>
<feature type="region of interest" description="Disordered" evidence="6">
    <location>
        <begin position="1343"/>
        <end position="1413"/>
    </location>
</feature>
<feature type="compositionally biased region" description="Acidic residues" evidence="6">
    <location>
        <begin position="792"/>
        <end position="813"/>
    </location>
</feature>
<proteinExistence type="predicted"/>
<dbReference type="InterPro" id="IPR057452">
    <property type="entry name" value="BRWD/PHIP_N"/>
</dbReference>
<dbReference type="CDD" id="cd00200">
    <property type="entry name" value="WD40"/>
    <property type="match status" value="1"/>
</dbReference>
<dbReference type="EMBL" id="LR746280">
    <property type="protein sequence ID" value="CAA7410442.1"/>
    <property type="molecule type" value="Genomic_DNA"/>
</dbReference>
<feature type="compositionally biased region" description="Polar residues" evidence="6">
    <location>
        <begin position="986"/>
        <end position="998"/>
    </location>
</feature>
<protein>
    <recommendedName>
        <fullName evidence="7">Bromo domain-containing protein</fullName>
    </recommendedName>
</protein>
<feature type="region of interest" description="Disordered" evidence="6">
    <location>
        <begin position="792"/>
        <end position="999"/>
    </location>
</feature>
<feature type="compositionally biased region" description="Basic residues" evidence="6">
    <location>
        <begin position="1176"/>
        <end position="1195"/>
    </location>
</feature>
<evidence type="ECO:0000256" key="5">
    <source>
        <dbReference type="PROSITE-ProRule" id="PRU00221"/>
    </source>
</evidence>
<feature type="compositionally biased region" description="Basic and acidic residues" evidence="6">
    <location>
        <begin position="1306"/>
        <end position="1319"/>
    </location>
</feature>
<feature type="compositionally biased region" description="Acidic residues" evidence="6">
    <location>
        <begin position="927"/>
        <end position="939"/>
    </location>
</feature>
<feature type="repeat" description="WD" evidence="5">
    <location>
        <begin position="374"/>
        <end position="406"/>
    </location>
</feature>
<feature type="compositionally biased region" description="Basic residues" evidence="6">
    <location>
        <begin position="886"/>
        <end position="912"/>
    </location>
</feature>
<feature type="repeat" description="WD" evidence="5">
    <location>
        <begin position="595"/>
        <end position="637"/>
    </location>
</feature>
<evidence type="ECO:0000313" key="8">
    <source>
        <dbReference type="EMBL" id="CAA7410442.1"/>
    </source>
</evidence>
<dbReference type="InterPro" id="IPR036322">
    <property type="entry name" value="WD40_repeat_dom_sf"/>
</dbReference>
<dbReference type="Pfam" id="PF25437">
    <property type="entry name" value="BRWD1_N"/>
    <property type="match status" value="1"/>
</dbReference>
<dbReference type="PROSITE" id="PS00678">
    <property type="entry name" value="WD_REPEATS_1"/>
    <property type="match status" value="1"/>
</dbReference>
<dbReference type="SUPFAM" id="SSF50978">
    <property type="entry name" value="WD40 repeat-like"/>
    <property type="match status" value="1"/>
</dbReference>
<dbReference type="GO" id="GO:0008360">
    <property type="term" value="P:regulation of cell shape"/>
    <property type="evidence" value="ECO:0007669"/>
    <property type="project" value="TreeGrafter"/>
</dbReference>
<sequence>MVSLNLPRKLHEMDHSLEPEMTAGAPVEVDVDIDLKEVYFLIIHFLSSSPCRRTYAQFWNELLEHQLLPRRYHGWYSRSGEPSGDENDDGCSLPLNYSSLLKRYPHVEQGHLVKLLKQLLLNCSRSSHGMVGGNFPNAADVPTLLGSGTFSLLGSNLDIEDQRAYRLPVHSRWPHIHADPVRGLSLREMGGGFAKHHRAPSVRAACYAIAKPSTMLQNMEIKKRLRGHQNAVYCAIFDRSGRHVITGSDDRLVKIWSMETAFCLASCRGHEGDITDLAVSSNNALVASASNDFIIRVWRLPDGLPISVLRGHTGAVTAIAFSPRPSAVYQLLSSSDDGTCRIWDARYSQTSPRVYIPKPPDVIPGKPSLPSSSTPQQGHQILCCAYNASGTVFVTGSSDTYARVWNACKINLEDAEQPNHEMDLLSGHENDVNYVQFRYIASTFILSLSFSCFSLVLFLKLTLITVLFSGCATVSRSTMADTSKEDNLPKFKNSWFTHDNIVTCSRDGSAIIWIPRSRRSHGKVGRWTRAYHLRVPPPPVPPQPPRGGPRQRLQPTPRGVNMIVWSLDNRFVLAAIMDCRICVWNASDGSLVHSLMGHSESTFVLDVHPFNPRIAMSAGYDGKTIIWDIWEGTPVRIYETGRFKLVDGKFSPDGTSIVLSDEVGQILVIATGQGDSLEDAKYDQFFLGDYRPLIQDTHGNILDQETQLPPHHRNMQDLLCDSSLIPYPEPYQSMYQRRRLGALGIEWHPPSVKFAVGPGENINAAAFQIPLIDLERWIEPIPEFVDAVDWEQENEVQSEDTDSEYDAAEEFSSEADHESVSVGVSGDSQCSPEESEVNHGTAKDGLRRSKRKNQKSEIELTTSSGRRVKRRNLDERDGPAASINQRTRKQKNGKSRRKSSKSKSLRPQRRAARNALTLFSQINEASSDGEEDDVSETDSSESGSMLQDSYTLSNESDHSVLGAQGKHAKQKDVLVVDELVDDASRRPSSQVRNPSTTRRLVVKFSVRDRREAPPEDVTRGGHLQEGKAVEALSSDRLNVNGTCSTSYEAAESSVRAADAGLSENGGGDKVSERWQAEKFVDQPDVVPSGYKGGTIKWGEVKTRSTKRLRLSEASPAQNPNVDDPNDDDKSMNRQVKSDDYCFGEQAAASVLEAFASSKIEQPSPNAEDESRPFPPNHHHHHHHPHPHPSGRRHRATSNGQAAGSCSEDVIIRSSTGINDEDELQQERGDDASVDLEGSSAPDSVDAKPVYRRLKIKSSRLAGEPESPSSRLKSVAVDAWDSDCGLMLGDLLQVEEKNQHTVAIRADEGTSGHSPDHGDWNDVSGKLDSGDLSADPYSKKYTAVYRRSSSSGGRGGRILGGENSGQMEVLPHGDLPHGGDENSASSSYEQHPNNSLVNGFRARGRHSSAETSKVVVGGGKSAMNGCELFLSEKRRSASKMTVGLRSHRNRRENYSACDLSPLGKRRTQNSTKKMSWLLLSEHEEGYRYIPQLGDEVIYLRQGHEEYLRASHAQEVGPWKLVKGGSLRAVELCRVDVVDYSALPGSGESCCKLTLEFADPSCCAYQKAFKLTLPELVAFPDFLVERRRYEVAMERNWTHRDKCQVWWRNEGGDGGSWWEGRVVAVKPKSPDFPDSPWERFVVQYKNDSSGQHLHSPWELHDAGTQWEHPRLDGRTSALLLSSLSRLEQLSSTNTDYHGIQKLNQVALKSDFLNRFPVPLSPEVIRRRVESGYYRKVEAVRHDVGVMLSNAASYFAKSAELSLKVRRLSEAMTRALSSL</sequence>
<dbReference type="InterPro" id="IPR001680">
    <property type="entry name" value="WD40_rpt"/>
</dbReference>
<dbReference type="OrthoDB" id="538223at2759"/>
<dbReference type="Gene3D" id="2.130.10.10">
    <property type="entry name" value="YVTN repeat-like/Quinoprotein amine dehydrogenase"/>
    <property type="match status" value="3"/>
</dbReference>
<dbReference type="PROSITE" id="PS50294">
    <property type="entry name" value="WD_REPEATS_REGION"/>
    <property type="match status" value="3"/>
</dbReference>
<evidence type="ECO:0000256" key="1">
    <source>
        <dbReference type="ARBA" id="ARBA00022574"/>
    </source>
</evidence>
<evidence type="ECO:0000259" key="7">
    <source>
        <dbReference type="PROSITE" id="PS50014"/>
    </source>
</evidence>
<dbReference type="FunFam" id="2.130.10.10:FF:000440">
    <property type="entry name" value="Bromodomain and WD repeat-containing protein"/>
    <property type="match status" value="1"/>
</dbReference>
<dbReference type="InterPro" id="IPR019775">
    <property type="entry name" value="WD40_repeat_CS"/>
</dbReference>
<feature type="repeat" description="WD" evidence="5">
    <location>
        <begin position="309"/>
        <end position="353"/>
    </location>
</feature>
<evidence type="ECO:0000256" key="2">
    <source>
        <dbReference type="ARBA" id="ARBA00022737"/>
    </source>
</evidence>
<dbReference type="PROSITE" id="PS50082">
    <property type="entry name" value="WD_REPEATS_2"/>
    <property type="match status" value="5"/>
</dbReference>
<dbReference type="InterPro" id="IPR057451">
    <property type="entry name" value="BRWD/PHIP_AD"/>
</dbReference>
<feature type="compositionally biased region" description="Pro residues" evidence="6">
    <location>
        <begin position="535"/>
        <end position="547"/>
    </location>
</feature>
<dbReference type="SUPFAM" id="SSF47370">
    <property type="entry name" value="Bromodomain"/>
    <property type="match status" value="1"/>
</dbReference>
<feature type="repeat" description="WD" evidence="5">
    <location>
        <begin position="267"/>
        <end position="308"/>
    </location>
</feature>
<keyword evidence="2" id="KW-0677">Repeat</keyword>
<dbReference type="PANTHER" id="PTHR16266:SF17">
    <property type="entry name" value="BRWD3"/>
    <property type="match status" value="1"/>
</dbReference>
<feature type="compositionally biased region" description="Polar residues" evidence="6">
    <location>
        <begin position="945"/>
        <end position="954"/>
    </location>
</feature>
<organism evidence="8 9">
    <name type="scientific">Spirodela intermedia</name>
    <name type="common">Intermediate duckweed</name>
    <dbReference type="NCBI Taxonomy" id="51605"/>
    <lineage>
        <taxon>Eukaryota</taxon>
        <taxon>Viridiplantae</taxon>
        <taxon>Streptophyta</taxon>
        <taxon>Embryophyta</taxon>
        <taxon>Tracheophyta</taxon>
        <taxon>Spermatophyta</taxon>
        <taxon>Magnoliopsida</taxon>
        <taxon>Liliopsida</taxon>
        <taxon>Araceae</taxon>
        <taxon>Lemnoideae</taxon>
        <taxon>Spirodela</taxon>
    </lineage>
</organism>
<dbReference type="Gene3D" id="1.20.920.10">
    <property type="entry name" value="Bromodomain-like"/>
    <property type="match status" value="1"/>
</dbReference>
<feature type="region of interest" description="Disordered" evidence="6">
    <location>
        <begin position="535"/>
        <end position="555"/>
    </location>
</feature>
<evidence type="ECO:0000313" key="9">
    <source>
        <dbReference type="Proteomes" id="UP000663760"/>
    </source>
</evidence>
<dbReference type="GO" id="GO:0006357">
    <property type="term" value="P:regulation of transcription by RNA polymerase II"/>
    <property type="evidence" value="ECO:0007669"/>
    <property type="project" value="TreeGrafter"/>
</dbReference>
<gene>
    <name evidence="8" type="ORF">SI8410_17021120</name>
</gene>
<dbReference type="PANTHER" id="PTHR16266">
    <property type="entry name" value="WD REPEAT DOMAIN 9"/>
    <property type="match status" value="1"/>
</dbReference>
<dbReference type="Pfam" id="PF25313">
    <property type="entry name" value="BRWD_AD"/>
    <property type="match status" value="1"/>
</dbReference>
<feature type="repeat" description="WD" evidence="5">
    <location>
        <begin position="225"/>
        <end position="266"/>
    </location>
</feature>
<dbReference type="InterPro" id="IPR036427">
    <property type="entry name" value="Bromodomain-like_sf"/>
</dbReference>
<dbReference type="InterPro" id="IPR001487">
    <property type="entry name" value="Bromodomain"/>
</dbReference>
<keyword evidence="3 4" id="KW-0103">Bromodomain</keyword>
<feature type="region of interest" description="Disordered" evidence="6">
    <location>
        <begin position="1153"/>
        <end position="1246"/>
    </location>
</feature>
<feature type="compositionally biased region" description="Polar residues" evidence="6">
    <location>
        <begin position="1381"/>
        <end position="1396"/>
    </location>
</feature>
<dbReference type="InterPro" id="IPR015943">
    <property type="entry name" value="WD40/YVTN_repeat-like_dom_sf"/>
</dbReference>
<feature type="region of interest" description="Disordered" evidence="6">
    <location>
        <begin position="1102"/>
        <end position="1138"/>
    </location>
</feature>
<name>A0A7I8LKP3_SPIIN</name>
<dbReference type="GO" id="GO:0007010">
    <property type="term" value="P:cytoskeleton organization"/>
    <property type="evidence" value="ECO:0007669"/>
    <property type="project" value="TreeGrafter"/>
</dbReference>
<feature type="region of interest" description="Disordered" evidence="6">
    <location>
        <begin position="1078"/>
        <end position="1097"/>
    </location>
</feature>
<dbReference type="PROSITE" id="PS50014">
    <property type="entry name" value="BROMODOMAIN_2"/>
    <property type="match status" value="1"/>
</dbReference>
<evidence type="ECO:0000256" key="4">
    <source>
        <dbReference type="PROSITE-ProRule" id="PRU00035"/>
    </source>
</evidence>
<evidence type="ECO:0000256" key="3">
    <source>
        <dbReference type="ARBA" id="ARBA00023117"/>
    </source>
</evidence>
<dbReference type="FunFam" id="2.130.10.10:FF:000403">
    <property type="entry name" value="PH-interacting protein isoform X1"/>
    <property type="match status" value="1"/>
</dbReference>
<feature type="compositionally biased region" description="Gly residues" evidence="6">
    <location>
        <begin position="1351"/>
        <end position="1362"/>
    </location>
</feature>
<dbReference type="SMART" id="SM00320">
    <property type="entry name" value="WD40"/>
    <property type="match status" value="7"/>
</dbReference>
<accession>A0A7I8LKP3</accession>
<dbReference type="InterPro" id="IPR052060">
    <property type="entry name" value="Bromo_WD_repeat"/>
</dbReference>
<keyword evidence="1 5" id="KW-0853">WD repeat</keyword>
<evidence type="ECO:0000256" key="6">
    <source>
        <dbReference type="SAM" id="MobiDB-lite"/>
    </source>
</evidence>
<dbReference type="GO" id="GO:0005634">
    <property type="term" value="C:nucleus"/>
    <property type="evidence" value="ECO:0007669"/>
    <property type="project" value="TreeGrafter"/>
</dbReference>
<feature type="domain" description="Bromo" evidence="7">
    <location>
        <begin position="1708"/>
        <end position="1759"/>
    </location>
</feature>
<dbReference type="Pfam" id="PF00400">
    <property type="entry name" value="WD40"/>
    <property type="match status" value="5"/>
</dbReference>
<reference evidence="8" key="1">
    <citation type="submission" date="2020-02" db="EMBL/GenBank/DDBJ databases">
        <authorList>
            <person name="Scholz U."/>
            <person name="Mascher M."/>
            <person name="Fiebig A."/>
        </authorList>
    </citation>
    <scope>NUCLEOTIDE SEQUENCE</scope>
</reference>
<dbReference type="Proteomes" id="UP000663760">
    <property type="component" value="Chromosome 17"/>
</dbReference>
<feature type="compositionally biased region" description="Basic and acidic residues" evidence="6">
    <location>
        <begin position="1127"/>
        <end position="1138"/>
    </location>
</feature>
<feature type="region of interest" description="Disordered" evidence="6">
    <location>
        <begin position="1306"/>
        <end position="1326"/>
    </location>
</feature>